<dbReference type="AlphaFoldDB" id="A0A0F9F766"/>
<proteinExistence type="predicted"/>
<accession>A0A0F9F766</accession>
<sequence length="421" mass="44941">MAITLRDNYSGTALPHTAITLNAANDWGGQSFTSTVPYTLTRIDVWIAKAGGEDVGTLTVALYATDSGTGKPTGSVLATGTIASAIIDDIPTYSWVPCTLNSSYNIQQSTKYAIVVHGVSLTATKYIIWPRDDNGSGASDFAGGDHLFSTDGGSSWTVTTTSDGLFRCYGQNTPQSDKVYTRRLISIANNEVWYESTASTMAEFSAANNDINTVNPLTAVEAFEKIFIANETNLKVIDFANVKLTTSNVGSHPPDFGTVLTGGTSLAEMAVDYITTLSSACVIYGKRTTTATFQNSETVTGTDDDGNAISFTTSAAEASGPHWYDWTPFGADSSFGTMPSSAYLVALYRGRLVLSGHPNYPHMWYMSKVGNPFNWLYAASTRLTAVAGNNIDAGEIGDIVRALIPYGDDFLIFGCANSIHL</sequence>
<evidence type="ECO:0000313" key="1">
    <source>
        <dbReference type="EMBL" id="KKL74311.1"/>
    </source>
</evidence>
<protein>
    <submittedName>
        <fullName evidence="1">Uncharacterized protein</fullName>
    </submittedName>
</protein>
<dbReference type="EMBL" id="LAZR01024698">
    <property type="protein sequence ID" value="KKL74311.1"/>
    <property type="molecule type" value="Genomic_DNA"/>
</dbReference>
<feature type="non-terminal residue" evidence="1">
    <location>
        <position position="421"/>
    </location>
</feature>
<dbReference type="NCBIfam" id="NF041539">
    <property type="entry name" value="choice_anch_R"/>
    <property type="match status" value="1"/>
</dbReference>
<name>A0A0F9F766_9ZZZZ</name>
<organism evidence="1">
    <name type="scientific">marine sediment metagenome</name>
    <dbReference type="NCBI Taxonomy" id="412755"/>
    <lineage>
        <taxon>unclassified sequences</taxon>
        <taxon>metagenomes</taxon>
        <taxon>ecological metagenomes</taxon>
    </lineage>
</organism>
<comment type="caution">
    <text evidence="1">The sequence shown here is derived from an EMBL/GenBank/DDBJ whole genome shotgun (WGS) entry which is preliminary data.</text>
</comment>
<reference evidence="1" key="1">
    <citation type="journal article" date="2015" name="Nature">
        <title>Complex archaea that bridge the gap between prokaryotes and eukaryotes.</title>
        <authorList>
            <person name="Spang A."/>
            <person name="Saw J.H."/>
            <person name="Jorgensen S.L."/>
            <person name="Zaremba-Niedzwiedzka K."/>
            <person name="Martijn J."/>
            <person name="Lind A.E."/>
            <person name="van Eijk R."/>
            <person name="Schleper C."/>
            <person name="Guy L."/>
            <person name="Ettema T.J."/>
        </authorList>
    </citation>
    <scope>NUCLEOTIDE SEQUENCE</scope>
</reference>
<gene>
    <name evidence="1" type="ORF">LCGC14_2066130</name>
</gene>